<evidence type="ECO:0000256" key="1">
    <source>
        <dbReference type="SAM" id="MobiDB-lite"/>
    </source>
</evidence>
<reference evidence="2 3" key="1">
    <citation type="submission" date="2018-12" db="EMBL/GenBank/DDBJ databases">
        <title>Venturia inaequalis Genome Resource.</title>
        <authorList>
            <person name="Lichtner F.J."/>
        </authorList>
    </citation>
    <scope>NUCLEOTIDE SEQUENCE [LARGE SCALE GENOMIC DNA]</scope>
    <source>
        <strain evidence="2 3">120213</strain>
    </source>
</reference>
<protein>
    <submittedName>
        <fullName evidence="2">Uncharacterized protein</fullName>
    </submittedName>
</protein>
<comment type="caution">
    <text evidence="2">The sequence shown here is derived from an EMBL/GenBank/DDBJ whole genome shotgun (WGS) entry which is preliminary data.</text>
</comment>
<gene>
    <name evidence="2" type="ORF">EG328_002979</name>
</gene>
<organism evidence="2 3">
    <name type="scientific">Venturia inaequalis</name>
    <name type="common">Apple scab fungus</name>
    <dbReference type="NCBI Taxonomy" id="5025"/>
    <lineage>
        <taxon>Eukaryota</taxon>
        <taxon>Fungi</taxon>
        <taxon>Dikarya</taxon>
        <taxon>Ascomycota</taxon>
        <taxon>Pezizomycotina</taxon>
        <taxon>Dothideomycetes</taxon>
        <taxon>Pleosporomycetidae</taxon>
        <taxon>Venturiales</taxon>
        <taxon>Venturiaceae</taxon>
        <taxon>Venturia</taxon>
    </lineage>
</organism>
<evidence type="ECO:0000313" key="2">
    <source>
        <dbReference type="EMBL" id="KAE9975800.1"/>
    </source>
</evidence>
<dbReference type="EMBL" id="WNWS01000187">
    <property type="protein sequence ID" value="KAE9975800.1"/>
    <property type="molecule type" value="Genomic_DNA"/>
</dbReference>
<dbReference type="AlphaFoldDB" id="A0A8H3UT17"/>
<evidence type="ECO:0000313" key="3">
    <source>
        <dbReference type="Proteomes" id="UP000447873"/>
    </source>
</evidence>
<dbReference type="Proteomes" id="UP000447873">
    <property type="component" value="Unassembled WGS sequence"/>
</dbReference>
<sequence>MKSDNVAVSAEHENTKPVPDNQRFKCLLGNCLTWNFTKRAAQEKAEAKRLAKGKAAAKADIQEVIDATSLHIQLRYTLLPVNLPQDNHPEDPEAPFDPQNIPGREIIADTGGYYIHQRFAKDEDTLKQYHNGNSWISSSEIPTTWSSITSAHATPPQPAAALP</sequence>
<feature type="region of interest" description="Disordered" evidence="1">
    <location>
        <begin position="1"/>
        <end position="20"/>
    </location>
</feature>
<proteinExistence type="predicted"/>
<accession>A0A8H3UT17</accession>
<name>A0A8H3UT17_VENIN</name>